<feature type="domain" description="Phosducin" evidence="4">
    <location>
        <begin position="47"/>
        <end position="287"/>
    </location>
</feature>
<keyword evidence="2" id="KW-0597">Phosphoprotein</keyword>
<dbReference type="SUPFAM" id="SSF52833">
    <property type="entry name" value="Thioredoxin-like"/>
    <property type="match status" value="1"/>
</dbReference>
<keyword evidence="6" id="KW-1185">Reference proteome</keyword>
<dbReference type="AlphaFoldDB" id="A0A914AUP2"/>
<dbReference type="GeneID" id="119737266"/>
<dbReference type="RefSeq" id="XP_038067393.1">
    <property type="nucleotide sequence ID" value="XM_038211465.1"/>
</dbReference>
<dbReference type="InterPro" id="IPR036249">
    <property type="entry name" value="Thioredoxin-like_sf"/>
</dbReference>
<dbReference type="PANTHER" id="PTHR46052">
    <property type="entry name" value="PHOSDUCIN-LIKE PROTEIN"/>
    <property type="match status" value="1"/>
</dbReference>
<dbReference type="GO" id="GO:0008277">
    <property type="term" value="P:regulation of G protein-coupled receptor signaling pathway"/>
    <property type="evidence" value="ECO:0007669"/>
    <property type="project" value="InterPro"/>
</dbReference>
<reference evidence="5" key="1">
    <citation type="submission" date="2022-11" db="UniProtKB">
        <authorList>
            <consortium name="EnsemblMetazoa"/>
        </authorList>
    </citation>
    <scope>IDENTIFICATION</scope>
</reference>
<dbReference type="InterPro" id="IPR051499">
    <property type="entry name" value="Phosducin-like_reg"/>
</dbReference>
<name>A0A914AUP2_PATMI</name>
<evidence type="ECO:0000256" key="3">
    <source>
        <dbReference type="SAM" id="MobiDB-lite"/>
    </source>
</evidence>
<sequence length="289" mass="32999">MADRFDDRILGEKDQYYYSSDEEDADDDASDDDGRAKTIKGPVVEPAEEEFKGGAATHTGPKGVIEDWRRFKQLETEKRQEKEVERLALAKHLALTCRSYLDDEKAKEDEKAEEDEMMMLGIDQEFLKQYREQRIREMTQTLQQNRPKFGKVIHLTKETFVDAIDKENNSVSVLIHIRSPSVPACEAMEGCLHCLAQEYPHVKFCSIYAQDVNLSQNFISNGLPALQIYKGGSLIGNFVRLSDQLGEDFFAGDLETFLQEHSHLPSKEEQQLIRGPEAQDSEDSDLELD</sequence>
<dbReference type="RefSeq" id="XP_038067392.1">
    <property type="nucleotide sequence ID" value="XM_038211464.1"/>
</dbReference>
<dbReference type="EnsemblMetazoa" id="XM_038211465.1">
    <property type="protein sequence ID" value="XP_038067393.1"/>
    <property type="gene ID" value="LOC119737266"/>
</dbReference>
<proteinExistence type="inferred from homology"/>
<accession>A0A914AUP2</accession>
<dbReference type="PRINTS" id="PR00677">
    <property type="entry name" value="PHOSDUCIN"/>
</dbReference>
<dbReference type="InterPro" id="IPR001200">
    <property type="entry name" value="Phosducin"/>
</dbReference>
<dbReference type="PANTHER" id="PTHR46052:SF1">
    <property type="entry name" value="PHOSDUCIN-LIKE PROTEIN"/>
    <property type="match status" value="1"/>
</dbReference>
<evidence type="ECO:0000259" key="4">
    <source>
        <dbReference type="Pfam" id="PF02114"/>
    </source>
</evidence>
<feature type="region of interest" description="Disordered" evidence="3">
    <location>
        <begin position="265"/>
        <end position="289"/>
    </location>
</feature>
<dbReference type="Gene3D" id="1.10.168.10">
    <property type="entry name" value="Phosducin, domain 2"/>
    <property type="match status" value="1"/>
</dbReference>
<evidence type="ECO:0000256" key="2">
    <source>
        <dbReference type="ARBA" id="ARBA00022553"/>
    </source>
</evidence>
<protein>
    <recommendedName>
        <fullName evidence="4">Phosducin domain-containing protein</fullName>
    </recommendedName>
</protein>
<dbReference type="OMA" id="GIIEMMP"/>
<dbReference type="Gene3D" id="3.40.30.10">
    <property type="entry name" value="Glutaredoxin"/>
    <property type="match status" value="1"/>
</dbReference>
<evidence type="ECO:0000313" key="6">
    <source>
        <dbReference type="Proteomes" id="UP000887568"/>
    </source>
</evidence>
<dbReference type="EnsemblMetazoa" id="XM_038211464.1">
    <property type="protein sequence ID" value="XP_038067392.1"/>
    <property type="gene ID" value="LOC119737266"/>
</dbReference>
<feature type="compositionally biased region" description="Acidic residues" evidence="3">
    <location>
        <begin position="279"/>
        <end position="289"/>
    </location>
</feature>
<comment type="similarity">
    <text evidence="1">Belongs to the phosducin family.</text>
</comment>
<evidence type="ECO:0000313" key="5">
    <source>
        <dbReference type="EnsemblMetazoa" id="XP_038067393.1"/>
    </source>
</evidence>
<feature type="region of interest" description="Disordered" evidence="3">
    <location>
        <begin position="1"/>
        <end position="43"/>
    </location>
</feature>
<feature type="compositionally biased region" description="Acidic residues" evidence="3">
    <location>
        <begin position="20"/>
        <end position="31"/>
    </location>
</feature>
<dbReference type="InterPro" id="IPR024253">
    <property type="entry name" value="Phosducin_thioredoxin-like_dom"/>
</dbReference>
<evidence type="ECO:0000256" key="1">
    <source>
        <dbReference type="ARBA" id="ARBA00009686"/>
    </source>
</evidence>
<dbReference type="OrthoDB" id="70588at2759"/>
<dbReference type="CDD" id="cd02987">
    <property type="entry name" value="Phd_like_Phd"/>
    <property type="match status" value="1"/>
</dbReference>
<dbReference type="InterPro" id="IPR023196">
    <property type="entry name" value="Phosducin_N_dom_sf"/>
</dbReference>
<dbReference type="Proteomes" id="UP000887568">
    <property type="component" value="Unplaced"/>
</dbReference>
<feature type="compositionally biased region" description="Basic and acidic residues" evidence="3">
    <location>
        <begin position="1"/>
        <end position="15"/>
    </location>
</feature>
<organism evidence="5 6">
    <name type="scientific">Patiria miniata</name>
    <name type="common">Bat star</name>
    <name type="synonym">Asterina miniata</name>
    <dbReference type="NCBI Taxonomy" id="46514"/>
    <lineage>
        <taxon>Eukaryota</taxon>
        <taxon>Metazoa</taxon>
        <taxon>Echinodermata</taxon>
        <taxon>Eleutherozoa</taxon>
        <taxon>Asterozoa</taxon>
        <taxon>Asteroidea</taxon>
        <taxon>Valvatacea</taxon>
        <taxon>Valvatida</taxon>
        <taxon>Asterinidae</taxon>
        <taxon>Patiria</taxon>
    </lineage>
</organism>
<dbReference type="Pfam" id="PF02114">
    <property type="entry name" value="Phosducin"/>
    <property type="match status" value="1"/>
</dbReference>